<evidence type="ECO:0000256" key="12">
    <source>
        <dbReference type="SAM" id="Phobius"/>
    </source>
</evidence>
<evidence type="ECO:0000256" key="11">
    <source>
        <dbReference type="RuleBase" id="RU000688"/>
    </source>
</evidence>
<dbReference type="PRINTS" id="PR01830">
    <property type="entry name" value="TRACEAMINER"/>
</dbReference>
<sequence length="332" mass="37659">MTSPLLQNEEEQYCFENINGSCYKTSWSSGIRITLYVVLGFLTILTLSGNLMVMISIAYFKQLHSPTNILLASLACADFSLGSVETCWYFGEIFCRFHSSLELTFCYSSIFHLCFISVDRYVAVTDPLIYPLKFTVPVSGMFIAVAWTFSIVFSFSVVFTGANDKGVQELVNALSCVGNCQILFNKTWVVVSTLLYLIPFFTTIALYSKIFAVAKRQARMIEMMSNNTQSSDTYSDRVSRRERKAAKTIGIAVIAFVVFWSPYSITVITDAFFNFITPPLVFDIVVWFTYSNSAINPLIYSLFYPWFRKAMKVIVSCKMLQLDCSTMNLFPN</sequence>
<feature type="transmembrane region" description="Helical" evidence="12">
    <location>
        <begin position="134"/>
        <end position="158"/>
    </location>
</feature>
<comment type="subcellular location">
    <subcellularLocation>
        <location evidence="1">Cell membrane</location>
        <topology evidence="1">Multi-pass membrane protein</topology>
    </subcellularLocation>
</comment>
<evidence type="ECO:0000313" key="14">
    <source>
        <dbReference type="EMBL" id="KAG6933362.1"/>
    </source>
</evidence>
<dbReference type="InterPro" id="IPR017452">
    <property type="entry name" value="GPCR_Rhodpsn_7TM"/>
</dbReference>
<feature type="transmembrane region" description="Helical" evidence="12">
    <location>
        <begin position="284"/>
        <end position="303"/>
    </location>
</feature>
<proteinExistence type="inferred from homology"/>
<keyword evidence="7" id="KW-1015">Disulfide bond</keyword>
<evidence type="ECO:0000256" key="9">
    <source>
        <dbReference type="ARBA" id="ARBA00023180"/>
    </source>
</evidence>
<dbReference type="Proteomes" id="UP000765507">
    <property type="component" value="Unassembled WGS sequence"/>
</dbReference>
<organism evidence="14 15">
    <name type="scientific">Chelydra serpentina</name>
    <name type="common">Snapping turtle</name>
    <name type="synonym">Testudo serpentina</name>
    <dbReference type="NCBI Taxonomy" id="8475"/>
    <lineage>
        <taxon>Eukaryota</taxon>
        <taxon>Metazoa</taxon>
        <taxon>Chordata</taxon>
        <taxon>Craniata</taxon>
        <taxon>Vertebrata</taxon>
        <taxon>Euteleostomi</taxon>
        <taxon>Archelosauria</taxon>
        <taxon>Testudinata</taxon>
        <taxon>Testudines</taxon>
        <taxon>Cryptodira</taxon>
        <taxon>Durocryptodira</taxon>
        <taxon>Americhelydia</taxon>
        <taxon>Chelydroidea</taxon>
        <taxon>Chelydridae</taxon>
        <taxon>Chelydra</taxon>
    </lineage>
</organism>
<dbReference type="Gene3D" id="1.20.1070.10">
    <property type="entry name" value="Rhodopsin 7-helix transmembrane proteins"/>
    <property type="match status" value="1"/>
</dbReference>
<name>A0A8T1SVX2_CHESE</name>
<dbReference type="PANTHER" id="PTHR24249:SF307">
    <property type="entry name" value="TRACE AMINE-ASSOCIATED RECEPTOR 5"/>
    <property type="match status" value="1"/>
</dbReference>
<keyword evidence="5 11" id="KW-0297">G-protein coupled receptor</keyword>
<feature type="transmembrane region" description="Helical" evidence="12">
    <location>
        <begin position="194"/>
        <end position="214"/>
    </location>
</feature>
<evidence type="ECO:0000256" key="6">
    <source>
        <dbReference type="ARBA" id="ARBA00023136"/>
    </source>
</evidence>
<evidence type="ECO:0000256" key="1">
    <source>
        <dbReference type="ARBA" id="ARBA00004651"/>
    </source>
</evidence>
<dbReference type="GO" id="GO:0005886">
    <property type="term" value="C:plasma membrane"/>
    <property type="evidence" value="ECO:0007669"/>
    <property type="project" value="UniProtKB-SubCell"/>
</dbReference>
<dbReference type="PANTHER" id="PTHR24249">
    <property type="entry name" value="HISTAMINE RECEPTOR-RELATED G-PROTEIN COUPLED RECEPTOR"/>
    <property type="match status" value="1"/>
</dbReference>
<evidence type="ECO:0000256" key="3">
    <source>
        <dbReference type="ARBA" id="ARBA00022692"/>
    </source>
</evidence>
<dbReference type="EMBL" id="JAHGAV010000076">
    <property type="protein sequence ID" value="KAG6933362.1"/>
    <property type="molecule type" value="Genomic_DNA"/>
</dbReference>
<evidence type="ECO:0000256" key="4">
    <source>
        <dbReference type="ARBA" id="ARBA00022989"/>
    </source>
</evidence>
<dbReference type="SUPFAM" id="SSF81321">
    <property type="entry name" value="Family A G protein-coupled receptor-like"/>
    <property type="match status" value="1"/>
</dbReference>
<keyword evidence="10 11" id="KW-0807">Transducer</keyword>
<comment type="similarity">
    <text evidence="11">Belongs to the G-protein coupled receptor 1 family.</text>
</comment>
<dbReference type="PRINTS" id="PR00237">
    <property type="entry name" value="GPCRRHODOPSN"/>
</dbReference>
<dbReference type="PROSITE" id="PS50262">
    <property type="entry name" value="G_PROTEIN_RECEP_F1_2"/>
    <property type="match status" value="1"/>
</dbReference>
<dbReference type="InterPro" id="IPR050569">
    <property type="entry name" value="TAAR"/>
</dbReference>
<dbReference type="InterPro" id="IPR009132">
    <property type="entry name" value="TAAR_fam"/>
</dbReference>
<gene>
    <name evidence="14" type="ORF">G0U57_019339</name>
</gene>
<dbReference type="FunFam" id="1.20.1070.10:FF:000030">
    <property type="entry name" value="trace amine-associated receptor 1"/>
    <property type="match status" value="1"/>
</dbReference>
<evidence type="ECO:0000256" key="10">
    <source>
        <dbReference type="ARBA" id="ARBA00023224"/>
    </source>
</evidence>
<feature type="transmembrane region" description="Helical" evidence="12">
    <location>
        <begin position="249"/>
        <end position="272"/>
    </location>
</feature>
<keyword evidence="2" id="KW-1003">Cell membrane</keyword>
<accession>A0A8T1SVX2</accession>
<evidence type="ECO:0000259" key="13">
    <source>
        <dbReference type="PROSITE" id="PS50262"/>
    </source>
</evidence>
<evidence type="ECO:0000256" key="2">
    <source>
        <dbReference type="ARBA" id="ARBA00022475"/>
    </source>
</evidence>
<keyword evidence="4 12" id="KW-1133">Transmembrane helix</keyword>
<feature type="transmembrane region" description="Helical" evidence="12">
    <location>
        <begin position="33"/>
        <end position="57"/>
    </location>
</feature>
<dbReference type="PROSITE" id="PS00237">
    <property type="entry name" value="G_PROTEIN_RECEP_F1_1"/>
    <property type="match status" value="1"/>
</dbReference>
<dbReference type="AlphaFoldDB" id="A0A8T1SVX2"/>
<keyword evidence="15" id="KW-1185">Reference proteome</keyword>
<dbReference type="Pfam" id="PF00001">
    <property type="entry name" value="7tm_1"/>
    <property type="match status" value="1"/>
</dbReference>
<evidence type="ECO:0000256" key="5">
    <source>
        <dbReference type="ARBA" id="ARBA00023040"/>
    </source>
</evidence>
<dbReference type="OrthoDB" id="5959645at2759"/>
<dbReference type="GO" id="GO:0001594">
    <property type="term" value="F:trace-amine receptor activity"/>
    <property type="evidence" value="ECO:0007669"/>
    <property type="project" value="InterPro"/>
</dbReference>
<evidence type="ECO:0000256" key="8">
    <source>
        <dbReference type="ARBA" id="ARBA00023170"/>
    </source>
</evidence>
<keyword evidence="9" id="KW-0325">Glycoprotein</keyword>
<keyword evidence="3 11" id="KW-0812">Transmembrane</keyword>
<dbReference type="SMART" id="SM01381">
    <property type="entry name" value="7TM_GPCR_Srsx"/>
    <property type="match status" value="1"/>
</dbReference>
<keyword evidence="6 12" id="KW-0472">Membrane</keyword>
<comment type="caution">
    <text evidence="14">The sequence shown here is derived from an EMBL/GenBank/DDBJ whole genome shotgun (WGS) entry which is preliminary data.</text>
</comment>
<dbReference type="InterPro" id="IPR000276">
    <property type="entry name" value="GPCR_Rhodpsn"/>
</dbReference>
<reference evidence="14 15" key="1">
    <citation type="journal article" date="2020" name="G3 (Bethesda)">
        <title>Draft Genome of the Common Snapping Turtle, Chelydra serpentina, a Model for Phenotypic Plasticity in Reptiles.</title>
        <authorList>
            <person name="Das D."/>
            <person name="Singh S.K."/>
            <person name="Bierstedt J."/>
            <person name="Erickson A."/>
            <person name="Galli G.L.J."/>
            <person name="Crossley D.A. 2nd"/>
            <person name="Rhen T."/>
        </authorList>
    </citation>
    <scope>NUCLEOTIDE SEQUENCE [LARGE SCALE GENOMIC DNA]</scope>
    <source>
        <strain evidence="14">KW</strain>
    </source>
</reference>
<protein>
    <submittedName>
        <fullName evidence="14">Trace amine-associated receptor 7a-like</fullName>
    </submittedName>
</protein>
<feature type="domain" description="G-protein coupled receptors family 1 profile" evidence="13">
    <location>
        <begin position="49"/>
        <end position="300"/>
    </location>
</feature>
<evidence type="ECO:0000313" key="15">
    <source>
        <dbReference type="Proteomes" id="UP000765507"/>
    </source>
</evidence>
<evidence type="ECO:0000256" key="7">
    <source>
        <dbReference type="ARBA" id="ARBA00023157"/>
    </source>
</evidence>
<keyword evidence="8 11" id="KW-0675">Receptor</keyword>